<keyword evidence="6" id="KW-1185">Reference proteome</keyword>
<organism evidence="5 6">
    <name type="scientific">Bacillus salipaludis</name>
    <dbReference type="NCBI Taxonomy" id="2547811"/>
    <lineage>
        <taxon>Bacteria</taxon>
        <taxon>Bacillati</taxon>
        <taxon>Bacillota</taxon>
        <taxon>Bacilli</taxon>
        <taxon>Bacillales</taxon>
        <taxon>Bacillaceae</taxon>
        <taxon>Bacillus</taxon>
    </lineage>
</organism>
<dbReference type="PANTHER" id="PTHR43479">
    <property type="entry name" value="ACREF/ENVCD OPERON REPRESSOR-RELATED"/>
    <property type="match status" value="1"/>
</dbReference>
<evidence type="ECO:0000259" key="4">
    <source>
        <dbReference type="PROSITE" id="PS50977"/>
    </source>
</evidence>
<evidence type="ECO:0000313" key="6">
    <source>
        <dbReference type="Proteomes" id="UP001178888"/>
    </source>
</evidence>
<dbReference type="InterPro" id="IPR023772">
    <property type="entry name" value="DNA-bd_HTH_TetR-type_CS"/>
</dbReference>
<dbReference type="PROSITE" id="PS01081">
    <property type="entry name" value="HTH_TETR_1"/>
    <property type="match status" value="1"/>
</dbReference>
<dbReference type="Proteomes" id="UP001178888">
    <property type="component" value="Unassembled WGS sequence"/>
</dbReference>
<keyword evidence="2 3" id="KW-0238">DNA-binding</keyword>
<dbReference type="GO" id="GO:0003677">
    <property type="term" value="F:DNA binding"/>
    <property type="evidence" value="ECO:0007669"/>
    <property type="project" value="UniProtKB-UniRule"/>
</dbReference>
<dbReference type="EMBL" id="JAVGVR010000001">
    <property type="protein sequence ID" value="MDQ6596684.1"/>
    <property type="molecule type" value="Genomic_DNA"/>
</dbReference>
<evidence type="ECO:0000256" key="1">
    <source>
        <dbReference type="ARBA" id="ARBA00022491"/>
    </source>
</evidence>
<dbReference type="InterPro" id="IPR001647">
    <property type="entry name" value="HTH_TetR"/>
</dbReference>
<accession>A0AA90TT57</accession>
<dbReference type="AlphaFoldDB" id="A0AA90TT57"/>
<dbReference type="Gene3D" id="1.10.357.10">
    <property type="entry name" value="Tetracycline Repressor, domain 2"/>
    <property type="match status" value="1"/>
</dbReference>
<name>A0AA90TT57_9BACI</name>
<comment type="caution">
    <text evidence="5">The sequence shown here is derived from an EMBL/GenBank/DDBJ whole genome shotgun (WGS) entry which is preliminary data.</text>
</comment>
<feature type="DNA-binding region" description="H-T-H motif" evidence="3">
    <location>
        <begin position="33"/>
        <end position="52"/>
    </location>
</feature>
<dbReference type="PROSITE" id="PS50977">
    <property type="entry name" value="HTH_TETR_2"/>
    <property type="match status" value="1"/>
</dbReference>
<dbReference type="InterPro" id="IPR009057">
    <property type="entry name" value="Homeodomain-like_sf"/>
</dbReference>
<dbReference type="SUPFAM" id="SSF48498">
    <property type="entry name" value="Tetracyclin repressor-like, C-terminal domain"/>
    <property type="match status" value="1"/>
</dbReference>
<protein>
    <submittedName>
        <fullName evidence="5">TetR/AcrR family transcriptional regulator</fullName>
    </submittedName>
</protein>
<dbReference type="InterPro" id="IPR036271">
    <property type="entry name" value="Tet_transcr_reg_TetR-rel_C_sf"/>
</dbReference>
<gene>
    <name evidence="5" type="ORF">RCG21_10030</name>
</gene>
<proteinExistence type="predicted"/>
<reference evidence="5" key="1">
    <citation type="submission" date="2023-08" db="EMBL/GenBank/DDBJ databases">
        <title>Nitrogen cycling bacteria in agricultural field soils.</title>
        <authorList>
            <person name="Jang J."/>
        </authorList>
    </citation>
    <scope>NUCLEOTIDE SEQUENCE</scope>
    <source>
        <strain evidence="5">PS3-36</strain>
    </source>
</reference>
<dbReference type="SUPFAM" id="SSF46689">
    <property type="entry name" value="Homeodomain-like"/>
    <property type="match status" value="1"/>
</dbReference>
<dbReference type="InterPro" id="IPR050624">
    <property type="entry name" value="HTH-type_Tx_Regulator"/>
</dbReference>
<sequence length="201" mass="23894">MARKSREEAKKTRSKLNQISLELFLKKGYHNTTIDDICKKAGVTKGAFYNHFKNKGEIILSSWFDLDEEVITRVSSQTYQTNKEELIALCWEMYNYVNESRREWTKTIYTLQINDEQPSYMISQERRMFNHFKGIIQKGQELNEFRRDMDAGFIAHMILIYTRGIIFDWLLHSTDKLGPEHMELLVPFFDTFDPKLECVKN</sequence>
<evidence type="ECO:0000313" key="5">
    <source>
        <dbReference type="EMBL" id="MDQ6596684.1"/>
    </source>
</evidence>
<evidence type="ECO:0000256" key="2">
    <source>
        <dbReference type="ARBA" id="ARBA00023125"/>
    </source>
</evidence>
<dbReference type="PANTHER" id="PTHR43479:SF11">
    <property type="entry name" value="ACREF_ENVCD OPERON REPRESSOR-RELATED"/>
    <property type="match status" value="1"/>
</dbReference>
<dbReference type="RefSeq" id="WP_308913123.1">
    <property type="nucleotide sequence ID" value="NZ_JAVGVR010000001.1"/>
</dbReference>
<evidence type="ECO:0000256" key="3">
    <source>
        <dbReference type="PROSITE-ProRule" id="PRU00335"/>
    </source>
</evidence>
<dbReference type="Pfam" id="PF00440">
    <property type="entry name" value="TetR_N"/>
    <property type="match status" value="1"/>
</dbReference>
<feature type="domain" description="HTH tetR-type" evidence="4">
    <location>
        <begin position="10"/>
        <end position="70"/>
    </location>
</feature>
<keyword evidence="1" id="KW-0678">Repressor</keyword>
<dbReference type="PRINTS" id="PR00455">
    <property type="entry name" value="HTHTETR"/>
</dbReference>